<dbReference type="Pfam" id="PF00440">
    <property type="entry name" value="TetR_N"/>
    <property type="match status" value="1"/>
</dbReference>
<evidence type="ECO:0000256" key="1">
    <source>
        <dbReference type="ARBA" id="ARBA00023125"/>
    </source>
</evidence>
<dbReference type="RefSeq" id="WP_262430338.1">
    <property type="nucleotide sequence ID" value="NZ_JACRTG010000028.1"/>
</dbReference>
<comment type="caution">
    <text evidence="4">The sequence shown here is derived from an EMBL/GenBank/DDBJ whole genome shotgun (WGS) entry which is preliminary data.</text>
</comment>
<dbReference type="Pfam" id="PF14278">
    <property type="entry name" value="TetR_C_8"/>
    <property type="match status" value="1"/>
</dbReference>
<gene>
    <name evidence="4" type="ORF">H8707_11735</name>
</gene>
<dbReference type="SUPFAM" id="SSF46689">
    <property type="entry name" value="Homeodomain-like"/>
    <property type="match status" value="1"/>
</dbReference>
<dbReference type="InterPro" id="IPR039532">
    <property type="entry name" value="TetR_C_Firmicutes"/>
</dbReference>
<dbReference type="PANTHER" id="PTHR43479:SF11">
    <property type="entry name" value="ACREF_ENVCD OPERON REPRESSOR-RELATED"/>
    <property type="match status" value="1"/>
</dbReference>
<evidence type="ECO:0000313" key="4">
    <source>
        <dbReference type="EMBL" id="MBC8588885.1"/>
    </source>
</evidence>
<proteinExistence type="predicted"/>
<dbReference type="GO" id="GO:0003677">
    <property type="term" value="F:DNA binding"/>
    <property type="evidence" value="ECO:0007669"/>
    <property type="project" value="UniProtKB-UniRule"/>
</dbReference>
<keyword evidence="1 2" id="KW-0238">DNA-binding</keyword>
<feature type="domain" description="HTH tetR-type" evidence="3">
    <location>
        <begin position="11"/>
        <end position="71"/>
    </location>
</feature>
<protein>
    <submittedName>
        <fullName evidence="4">TetR/AcrR family transcriptional regulator</fullName>
    </submittedName>
</protein>
<reference evidence="4" key="1">
    <citation type="submission" date="2020-08" db="EMBL/GenBank/DDBJ databases">
        <title>Genome public.</title>
        <authorList>
            <person name="Liu C."/>
            <person name="Sun Q."/>
        </authorList>
    </citation>
    <scope>NUCLEOTIDE SEQUENCE</scope>
    <source>
        <strain evidence="4">BX21</strain>
    </source>
</reference>
<dbReference type="EMBL" id="JACRTG010000028">
    <property type="protein sequence ID" value="MBC8588885.1"/>
    <property type="molecule type" value="Genomic_DNA"/>
</dbReference>
<accession>A0A926IL12</accession>
<keyword evidence="5" id="KW-1185">Reference proteome</keyword>
<dbReference type="AlphaFoldDB" id="A0A926IL12"/>
<organism evidence="4 5">
    <name type="scientific">Paratissierella segnis</name>
    <dbReference type="NCBI Taxonomy" id="2763679"/>
    <lineage>
        <taxon>Bacteria</taxon>
        <taxon>Bacillati</taxon>
        <taxon>Bacillota</taxon>
        <taxon>Tissierellia</taxon>
        <taxon>Tissierellales</taxon>
        <taxon>Tissierellaceae</taxon>
        <taxon>Paratissierella</taxon>
    </lineage>
</organism>
<feature type="DNA-binding region" description="H-T-H motif" evidence="2">
    <location>
        <begin position="34"/>
        <end position="53"/>
    </location>
</feature>
<evidence type="ECO:0000259" key="3">
    <source>
        <dbReference type="PROSITE" id="PS50977"/>
    </source>
</evidence>
<evidence type="ECO:0000256" key="2">
    <source>
        <dbReference type="PROSITE-ProRule" id="PRU00335"/>
    </source>
</evidence>
<dbReference type="PANTHER" id="PTHR43479">
    <property type="entry name" value="ACREF/ENVCD OPERON REPRESSOR-RELATED"/>
    <property type="match status" value="1"/>
</dbReference>
<dbReference type="PROSITE" id="PS50977">
    <property type="entry name" value="HTH_TETR_2"/>
    <property type="match status" value="1"/>
</dbReference>
<dbReference type="InterPro" id="IPR050624">
    <property type="entry name" value="HTH-type_Tx_Regulator"/>
</dbReference>
<evidence type="ECO:0000313" key="5">
    <source>
        <dbReference type="Proteomes" id="UP000601171"/>
    </source>
</evidence>
<dbReference type="Gene3D" id="1.10.357.10">
    <property type="entry name" value="Tetracycline Repressor, domain 2"/>
    <property type="match status" value="1"/>
</dbReference>
<dbReference type="Proteomes" id="UP000601171">
    <property type="component" value="Unassembled WGS sequence"/>
</dbReference>
<dbReference type="InterPro" id="IPR009057">
    <property type="entry name" value="Homeodomain-like_sf"/>
</dbReference>
<sequence>MSLTSNLEIKKLTRESIQTALILLLQEKKWEDITITNIVERAGVSRMAYYRNYESKEDILKDISDDFMAKLTEITLPYIQAKKWYDYWKIIFDYIAQEVESSKLLLGYNYKVFFLDYLNDFCSNRLEDCSISEHYRIYGQIGLFFNIIVEWIENDMPISSEELAQICFELVNI</sequence>
<name>A0A926IL12_9FIRM</name>
<dbReference type="InterPro" id="IPR001647">
    <property type="entry name" value="HTH_TetR"/>
</dbReference>